<evidence type="ECO:0000313" key="4">
    <source>
        <dbReference type="Proteomes" id="UP000593818"/>
    </source>
</evidence>
<dbReference type="InterPro" id="IPR036554">
    <property type="entry name" value="GHMP_kinase_C_sf"/>
</dbReference>
<dbReference type="GO" id="GO:0016301">
    <property type="term" value="F:kinase activity"/>
    <property type="evidence" value="ECO:0007669"/>
    <property type="project" value="InterPro"/>
</dbReference>
<gene>
    <name evidence="3" type="ORF">INP59_27100</name>
</gene>
<dbReference type="Gene3D" id="3.30.230.120">
    <property type="match status" value="1"/>
</dbReference>
<organism evidence="3 4">
    <name type="scientific">Rhodococcus pyridinivorans</name>
    <dbReference type="NCBI Taxonomy" id="103816"/>
    <lineage>
        <taxon>Bacteria</taxon>
        <taxon>Bacillati</taxon>
        <taxon>Actinomycetota</taxon>
        <taxon>Actinomycetes</taxon>
        <taxon>Mycobacteriales</taxon>
        <taxon>Nocardiaceae</taxon>
        <taxon>Rhodococcus</taxon>
    </lineage>
</organism>
<feature type="domain" description="GHMP kinase C-terminal" evidence="2">
    <location>
        <begin position="134"/>
        <end position="212"/>
    </location>
</feature>
<dbReference type="EMBL" id="CP063453">
    <property type="protein sequence ID" value="QOW02044.1"/>
    <property type="molecule type" value="Genomic_DNA"/>
</dbReference>
<evidence type="ECO:0000259" key="2">
    <source>
        <dbReference type="Pfam" id="PF08544"/>
    </source>
</evidence>
<keyword evidence="4" id="KW-1185">Reference proteome</keyword>
<dbReference type="Pfam" id="PF08544">
    <property type="entry name" value="GHMP_kinases_C"/>
    <property type="match status" value="1"/>
</dbReference>
<sequence length="245" mass="25554">MGSSGAFLVGLAALLHPGQSADYLARTAYDWEFQRAGRMVGPQDSFASAHGGIGEITIGTDGGVKFSPLMLHPRSAAWIDHNLLLFDTGTTRDASRVASKAKQETENQVGQGPSVFQSRRIERLHGIRALVAPLRKAIEEGDVDQYGPILSSNWALKSSLGRGISTPRAEELLAGCLAAGAHGGKLVGAGGGGYVLVSVPDEAHSAVRAAMARAHAPELPFRLSRTGVQAYQIGPCGKLSSATSG</sequence>
<evidence type="ECO:0000313" key="3">
    <source>
        <dbReference type="EMBL" id="QOW02044.1"/>
    </source>
</evidence>
<protein>
    <recommendedName>
        <fullName evidence="2">GHMP kinase C-terminal domain-containing protein</fullName>
    </recommendedName>
</protein>
<geneLocation type="plasmid" evidence="3 4">
    <name>pSID</name>
</geneLocation>
<dbReference type="Proteomes" id="UP000593818">
    <property type="component" value="Plasmid pSID"/>
</dbReference>
<dbReference type="InterPro" id="IPR013750">
    <property type="entry name" value="GHMP_kinase_C_dom"/>
</dbReference>
<reference evidence="3 4" key="1">
    <citation type="submission" date="2020-10" db="EMBL/GenBank/DDBJ databases">
        <title>Whole genome sequence of oil-degrading bacteria Rhodococcus pyridinivorans strain 5Ap.</title>
        <authorList>
            <person name="Akhremchuk A.E."/>
            <person name="Valentovich L.N."/>
            <person name="Charniauskaya M.I."/>
            <person name="Bukliarevich H.A."/>
            <person name="Titok M.A."/>
        </authorList>
    </citation>
    <scope>NUCLEOTIDE SEQUENCE [LARGE SCALE GENOMIC DNA]</scope>
    <source>
        <strain evidence="3 4">5Ap</strain>
        <plasmid evidence="3 4">pSID</plasmid>
    </source>
</reference>
<accession>A0A7M2XXK7</accession>
<keyword evidence="3" id="KW-0614">Plasmid</keyword>
<keyword evidence="1" id="KW-0808">Transferase</keyword>
<dbReference type="AlphaFoldDB" id="A0A7M2XXK7"/>
<name>A0A7M2XXK7_9NOCA</name>
<dbReference type="GO" id="GO:0005524">
    <property type="term" value="F:ATP binding"/>
    <property type="evidence" value="ECO:0007669"/>
    <property type="project" value="InterPro"/>
</dbReference>
<dbReference type="SUPFAM" id="SSF55060">
    <property type="entry name" value="GHMP Kinase, C-terminal domain"/>
    <property type="match status" value="1"/>
</dbReference>
<dbReference type="PRINTS" id="PR00960">
    <property type="entry name" value="LMBPPROTEIN"/>
</dbReference>
<evidence type="ECO:0000256" key="1">
    <source>
        <dbReference type="ARBA" id="ARBA00022679"/>
    </source>
</evidence>
<proteinExistence type="predicted"/>
<dbReference type="InterPro" id="IPR001174">
    <property type="entry name" value="HddA/FKP"/>
</dbReference>